<sequence>MIKVPAICNFDGLVVLWDDNILELDEIATTGQEIHAMIKHNQSQILPMVNGPTTIKLEDHPFLSSIPTMEEIKATVYPYHHFKASGSDGLHPFIYQKYWDTVGPSVVNLCQQAFREGTIPDPINSTHICLISKCMNATSLKNFRPICLCNTSHKIITKIISKTKTIHE</sequence>
<evidence type="ECO:0008006" key="3">
    <source>
        <dbReference type="Google" id="ProtNLM"/>
    </source>
</evidence>
<organism evidence="1 2">
    <name type="scientific">Solanum tuberosum</name>
    <name type="common">Potato</name>
    <dbReference type="NCBI Taxonomy" id="4113"/>
    <lineage>
        <taxon>Eukaryota</taxon>
        <taxon>Viridiplantae</taxon>
        <taxon>Streptophyta</taxon>
        <taxon>Embryophyta</taxon>
        <taxon>Tracheophyta</taxon>
        <taxon>Spermatophyta</taxon>
        <taxon>Magnoliopsida</taxon>
        <taxon>eudicotyledons</taxon>
        <taxon>Gunneridae</taxon>
        <taxon>Pentapetalae</taxon>
        <taxon>asterids</taxon>
        <taxon>lamiids</taxon>
        <taxon>Solanales</taxon>
        <taxon>Solanaceae</taxon>
        <taxon>Solanoideae</taxon>
        <taxon>Solaneae</taxon>
        <taxon>Solanum</taxon>
    </lineage>
</organism>
<dbReference type="Proteomes" id="UP000826656">
    <property type="component" value="Unassembled WGS sequence"/>
</dbReference>
<evidence type="ECO:0000313" key="2">
    <source>
        <dbReference type="Proteomes" id="UP000826656"/>
    </source>
</evidence>
<keyword evidence="2" id="KW-1185">Reference proteome</keyword>
<proteinExistence type="predicted"/>
<reference evidence="1 2" key="1">
    <citation type="journal article" date="2021" name="bioRxiv">
        <title>Chromosome-scale and haplotype-resolved genome assembly of a tetraploid potato cultivar.</title>
        <authorList>
            <person name="Sun H."/>
            <person name="Jiao W.-B."/>
            <person name="Krause K."/>
            <person name="Campoy J.A."/>
            <person name="Goel M."/>
            <person name="Folz-Donahue K."/>
            <person name="Kukat C."/>
            <person name="Huettel B."/>
            <person name="Schneeberger K."/>
        </authorList>
    </citation>
    <scope>NUCLEOTIDE SEQUENCE [LARGE SCALE GENOMIC DNA]</scope>
    <source>
        <strain evidence="1">SolTubOtavaFocal</strain>
        <tissue evidence="1">Leaves</tissue>
    </source>
</reference>
<evidence type="ECO:0000313" key="1">
    <source>
        <dbReference type="EMBL" id="KAH0738321.1"/>
    </source>
</evidence>
<accession>A0ABQ7TUU1</accession>
<dbReference type="EMBL" id="JAIVGD010000028">
    <property type="protein sequence ID" value="KAH0738321.1"/>
    <property type="molecule type" value="Genomic_DNA"/>
</dbReference>
<protein>
    <recommendedName>
        <fullName evidence="3">Reverse transcriptase</fullName>
    </recommendedName>
</protein>
<gene>
    <name evidence="1" type="ORF">KY290_037026</name>
</gene>
<dbReference type="PANTHER" id="PTHR19446">
    <property type="entry name" value="REVERSE TRANSCRIPTASES"/>
    <property type="match status" value="1"/>
</dbReference>
<name>A0ABQ7TUU1_SOLTU</name>
<comment type="caution">
    <text evidence="1">The sequence shown here is derived from an EMBL/GenBank/DDBJ whole genome shotgun (WGS) entry which is preliminary data.</text>
</comment>